<accession>A0A382MR27</accession>
<dbReference type="AlphaFoldDB" id="A0A382MR27"/>
<sequence length="85" mass="9544">MNLCIVSTFDCTVDDFKALLKEMEDDISKVCSEYEIAEVNEHKAVTLCNITDMDGLQELMTSPAVLEWDTANNCVDVIYSLEQMG</sequence>
<proteinExistence type="predicted"/>
<gene>
    <name evidence="1" type="ORF">METZ01_LOCUS304297</name>
</gene>
<name>A0A382MR27_9ZZZZ</name>
<evidence type="ECO:0000313" key="1">
    <source>
        <dbReference type="EMBL" id="SVC51443.1"/>
    </source>
</evidence>
<dbReference type="EMBL" id="UINC01095395">
    <property type="protein sequence ID" value="SVC51443.1"/>
    <property type="molecule type" value="Genomic_DNA"/>
</dbReference>
<reference evidence="1" key="1">
    <citation type="submission" date="2018-05" db="EMBL/GenBank/DDBJ databases">
        <authorList>
            <person name="Lanie J.A."/>
            <person name="Ng W.-L."/>
            <person name="Kazmierczak K.M."/>
            <person name="Andrzejewski T.M."/>
            <person name="Davidsen T.M."/>
            <person name="Wayne K.J."/>
            <person name="Tettelin H."/>
            <person name="Glass J.I."/>
            <person name="Rusch D."/>
            <person name="Podicherti R."/>
            <person name="Tsui H.-C.T."/>
            <person name="Winkler M.E."/>
        </authorList>
    </citation>
    <scope>NUCLEOTIDE SEQUENCE</scope>
</reference>
<protein>
    <submittedName>
        <fullName evidence="1">Uncharacterized protein</fullName>
    </submittedName>
</protein>
<organism evidence="1">
    <name type="scientific">marine metagenome</name>
    <dbReference type="NCBI Taxonomy" id="408172"/>
    <lineage>
        <taxon>unclassified sequences</taxon>
        <taxon>metagenomes</taxon>
        <taxon>ecological metagenomes</taxon>
    </lineage>
</organism>